<dbReference type="EMBL" id="BAAATE010000013">
    <property type="protein sequence ID" value="GAA2669908.1"/>
    <property type="molecule type" value="Genomic_DNA"/>
</dbReference>
<reference evidence="1 2" key="1">
    <citation type="journal article" date="2019" name="Int. J. Syst. Evol. Microbiol.">
        <title>The Global Catalogue of Microorganisms (GCM) 10K type strain sequencing project: providing services to taxonomists for standard genome sequencing and annotation.</title>
        <authorList>
            <consortium name="The Broad Institute Genomics Platform"/>
            <consortium name="The Broad Institute Genome Sequencing Center for Infectious Disease"/>
            <person name="Wu L."/>
            <person name="Ma J."/>
        </authorList>
    </citation>
    <scope>NUCLEOTIDE SEQUENCE [LARGE SCALE GENOMIC DNA]</scope>
    <source>
        <strain evidence="1 2">JCM 6835</strain>
    </source>
</reference>
<protein>
    <recommendedName>
        <fullName evidence="3">Integrase</fullName>
    </recommendedName>
</protein>
<evidence type="ECO:0000313" key="1">
    <source>
        <dbReference type="EMBL" id="GAA2669908.1"/>
    </source>
</evidence>
<name>A0ABN3S7Q3_9ACTN</name>
<comment type="caution">
    <text evidence="1">The sequence shown here is derived from an EMBL/GenBank/DDBJ whole genome shotgun (WGS) entry which is preliminary data.</text>
</comment>
<evidence type="ECO:0000313" key="2">
    <source>
        <dbReference type="Proteomes" id="UP001501666"/>
    </source>
</evidence>
<proteinExistence type="predicted"/>
<gene>
    <name evidence="1" type="ORF">GCM10010412_048610</name>
</gene>
<sequence>MSGTVIALHGQHPDRPTMTAKAGLALAAIERHLDRCKLSRHTVKAYRRQCAAYVAWLTEHAPNIPTPSTTSSAPRPR</sequence>
<keyword evidence="2" id="KW-1185">Reference proteome</keyword>
<evidence type="ECO:0008006" key="3">
    <source>
        <dbReference type="Google" id="ProtNLM"/>
    </source>
</evidence>
<dbReference type="RefSeq" id="WP_346149634.1">
    <property type="nucleotide sequence ID" value="NZ_BAAATE010000013.1"/>
</dbReference>
<dbReference type="Proteomes" id="UP001501666">
    <property type="component" value="Unassembled WGS sequence"/>
</dbReference>
<organism evidence="1 2">
    <name type="scientific">Nonomuraea recticatena</name>
    <dbReference type="NCBI Taxonomy" id="46178"/>
    <lineage>
        <taxon>Bacteria</taxon>
        <taxon>Bacillati</taxon>
        <taxon>Actinomycetota</taxon>
        <taxon>Actinomycetes</taxon>
        <taxon>Streptosporangiales</taxon>
        <taxon>Streptosporangiaceae</taxon>
        <taxon>Nonomuraea</taxon>
    </lineage>
</organism>
<accession>A0ABN3S7Q3</accession>